<protein>
    <submittedName>
        <fullName evidence="1">DUF2931 family protein</fullName>
    </submittedName>
</protein>
<sequence length="213" mass="23604">MRRQIALLGTILLLAGCQAPQQQRPAWWLVGFTEPAYMKVWVETLDAEDIQGQLFHRIGAGTAAGGEPKGDAEYARGWLGVGSSVYPAVGADLPKRLFVRWQSVAESRTYRTWIEIPEQARRILRQSTTALCPDDPHPMPMGGGGRVTLGLAPGGIVQVWVRDECLRPIKVARAQAEVEPLGPHQGESDGHYYPQSDASKRYIERWGIPYGSW</sequence>
<dbReference type="RefSeq" id="WP_205349769.1">
    <property type="nucleotide sequence ID" value="NZ_JAFEUP010000005.1"/>
</dbReference>
<evidence type="ECO:0000313" key="2">
    <source>
        <dbReference type="Proteomes" id="UP000717995"/>
    </source>
</evidence>
<accession>A0ABS2IHP4</accession>
<reference evidence="1 2" key="1">
    <citation type="submission" date="2021-02" db="EMBL/GenBank/DDBJ databases">
        <authorList>
            <person name="Lee D.-H."/>
        </authorList>
    </citation>
    <scope>NUCLEOTIDE SEQUENCE [LARGE SCALE GENOMIC DNA]</scope>
    <source>
        <strain evidence="1 2">UL073</strain>
    </source>
</reference>
<dbReference type="Pfam" id="PF11153">
    <property type="entry name" value="DUF2931"/>
    <property type="match status" value="1"/>
</dbReference>
<proteinExistence type="predicted"/>
<dbReference type="EMBL" id="JAFEUP010000005">
    <property type="protein sequence ID" value="MBM7062591.1"/>
    <property type="molecule type" value="Genomic_DNA"/>
</dbReference>
<gene>
    <name evidence="1" type="ORF">JQX08_17900</name>
</gene>
<organism evidence="1 2">
    <name type="scientific">Zestomonas insulae</name>
    <dbReference type="NCBI Taxonomy" id="2809017"/>
    <lineage>
        <taxon>Bacteria</taxon>
        <taxon>Pseudomonadati</taxon>
        <taxon>Pseudomonadota</taxon>
        <taxon>Gammaproteobacteria</taxon>
        <taxon>Pseudomonadales</taxon>
        <taxon>Pseudomonadaceae</taxon>
        <taxon>Zestomonas</taxon>
    </lineage>
</organism>
<dbReference type="InterPro" id="IPR021326">
    <property type="entry name" value="DUF2931"/>
</dbReference>
<keyword evidence="2" id="KW-1185">Reference proteome</keyword>
<dbReference type="PROSITE" id="PS51257">
    <property type="entry name" value="PROKAR_LIPOPROTEIN"/>
    <property type="match status" value="1"/>
</dbReference>
<evidence type="ECO:0000313" key="1">
    <source>
        <dbReference type="EMBL" id="MBM7062591.1"/>
    </source>
</evidence>
<name>A0ABS2IHP4_9GAMM</name>
<comment type="caution">
    <text evidence="1">The sequence shown here is derived from an EMBL/GenBank/DDBJ whole genome shotgun (WGS) entry which is preliminary data.</text>
</comment>
<dbReference type="Proteomes" id="UP000717995">
    <property type="component" value="Unassembled WGS sequence"/>
</dbReference>